<feature type="transmembrane region" description="Helical" evidence="1">
    <location>
        <begin position="111"/>
        <end position="144"/>
    </location>
</feature>
<dbReference type="RefSeq" id="WP_064511546.1">
    <property type="nucleotide sequence ID" value="NZ_LXEP01000001.1"/>
</dbReference>
<dbReference type="AlphaFoldDB" id="A0A1B7I6U9"/>
<gene>
    <name evidence="2" type="ORF">M977_00046</name>
</gene>
<dbReference type="Proteomes" id="UP000078504">
    <property type="component" value="Unassembled WGS sequence"/>
</dbReference>
<proteinExistence type="predicted"/>
<keyword evidence="1" id="KW-0812">Transmembrane</keyword>
<keyword evidence="1" id="KW-1133">Transmembrane helix</keyword>
<evidence type="ECO:0000313" key="2">
    <source>
        <dbReference type="EMBL" id="OAT24215.1"/>
    </source>
</evidence>
<dbReference type="EMBL" id="LXEP01000001">
    <property type="protein sequence ID" value="OAT24215.1"/>
    <property type="molecule type" value="Genomic_DNA"/>
</dbReference>
<sequence>MAKFLSRHLGWLIGLALAILAAIVFGKVIGLLGISNQGVISIAGSMIGMICSGLYRNTLKYIKSEEYRLKIQEYKEKRDESVKKEREELKRKTIVELYLLNEKKTFSKVKLLSVMMIFFGAALSYLFGYSSIVTITGTVAFALLELKERVLAYRIAKGFFGNNSAEAIQLLKFIETNIDNIDTGSSGGKRKILNDPVLEEIPNSHLGEGALDAR</sequence>
<comment type="caution">
    <text evidence="2">The sequence shown here is derived from an EMBL/GenBank/DDBJ whole genome shotgun (WGS) entry which is preliminary data.</text>
</comment>
<protein>
    <submittedName>
        <fullName evidence="2">Uncharacterized protein</fullName>
    </submittedName>
</protein>
<dbReference type="PATRIC" id="fig|1354253.4.peg.46"/>
<evidence type="ECO:0000256" key="1">
    <source>
        <dbReference type="SAM" id="Phobius"/>
    </source>
</evidence>
<name>A0A1B7I6U9_9ENTR</name>
<reference evidence="2 3" key="1">
    <citation type="submission" date="2016-04" db="EMBL/GenBank/DDBJ databases">
        <title>ATOL: Assembling a taxonomically balanced genome-scale reconstruction of the evolutionary history of the Enterobacteriaceae.</title>
        <authorList>
            <person name="Plunkett G.III."/>
            <person name="Neeno-Eckwall E.C."/>
            <person name="Glasner J.D."/>
            <person name="Perna N.T."/>
        </authorList>
    </citation>
    <scope>NUCLEOTIDE SEQUENCE [LARGE SCALE GENOMIC DNA]</scope>
    <source>
        <strain evidence="2 3">ATCC 51604</strain>
    </source>
</reference>
<keyword evidence="1" id="KW-0472">Membrane</keyword>
<feature type="transmembrane region" description="Helical" evidence="1">
    <location>
        <begin position="36"/>
        <end position="55"/>
    </location>
</feature>
<accession>A0A1B7I6U9</accession>
<evidence type="ECO:0000313" key="3">
    <source>
        <dbReference type="Proteomes" id="UP000078504"/>
    </source>
</evidence>
<organism evidence="2 3">
    <name type="scientific">Buttiauxella gaviniae ATCC 51604</name>
    <dbReference type="NCBI Taxonomy" id="1354253"/>
    <lineage>
        <taxon>Bacteria</taxon>
        <taxon>Pseudomonadati</taxon>
        <taxon>Pseudomonadota</taxon>
        <taxon>Gammaproteobacteria</taxon>
        <taxon>Enterobacterales</taxon>
        <taxon>Enterobacteriaceae</taxon>
        <taxon>Buttiauxella</taxon>
    </lineage>
</organism>